<geneLocation type="plasmid" evidence="5">
    <name>pRSPA02</name>
</geneLocation>
<dbReference type="BioCyc" id="RSPH349102:G1G8M-4320-MONOMER"/>
<dbReference type="EMBL" id="CP000663">
    <property type="protein sequence ID" value="ABP73036.1"/>
    <property type="molecule type" value="Genomic_DNA"/>
</dbReference>
<dbReference type="SMART" id="SM00421">
    <property type="entry name" value="HTH_LUXR"/>
    <property type="match status" value="1"/>
</dbReference>
<dbReference type="GO" id="GO:0003677">
    <property type="term" value="F:DNA binding"/>
    <property type="evidence" value="ECO:0007669"/>
    <property type="project" value="UniProtKB-KW"/>
</dbReference>
<gene>
    <name evidence="5" type="ordered locus">Rsph17025_4185</name>
</gene>
<dbReference type="PROSITE" id="PS50043">
    <property type="entry name" value="HTH_LUXR_2"/>
    <property type="match status" value="1"/>
</dbReference>
<dbReference type="InterPro" id="IPR005143">
    <property type="entry name" value="TF_LuxR_autoind-bd_dom"/>
</dbReference>
<dbReference type="InterPro" id="IPR036693">
    <property type="entry name" value="TF_LuxR_autoind-bd_dom_sf"/>
</dbReference>
<dbReference type="PANTHER" id="PTHR44688:SF16">
    <property type="entry name" value="DNA-BINDING TRANSCRIPTIONAL ACTIVATOR DEVR_DOSR"/>
    <property type="match status" value="1"/>
</dbReference>
<dbReference type="HOGENOM" id="CLU_115406_0_0_5"/>
<dbReference type="InterPro" id="IPR036388">
    <property type="entry name" value="WH-like_DNA-bd_sf"/>
</dbReference>
<dbReference type="InterPro" id="IPR016032">
    <property type="entry name" value="Sig_transdc_resp-reg_C-effctor"/>
</dbReference>
<sequence length="206" mass="22960">MAKQFEQERTLLSQMAPAGYYIALRMRFFAPETEISTLPPALMQKYCIRGLALEDPMLQWAFRNQGAICWTGLSDRDPAGVLAEYGGHGLTYGAVVSIMTHGRPPLRSFGIFGRPDRIYSEAEMTRIGQILGQMHRSETQILTQRQIDVLRLLAEGHRYKKIAHILGITESAVKVRLKSAALRLGARTAAQTLRMAVSAGLLQTDE</sequence>
<keyword evidence="5" id="KW-0614">Plasmid</keyword>
<dbReference type="SUPFAM" id="SSF75516">
    <property type="entry name" value="Pheromone-binding domain of LuxR-like quorum-sensing transcription factors"/>
    <property type="match status" value="1"/>
</dbReference>
<dbReference type="Gene3D" id="1.10.10.10">
    <property type="entry name" value="Winged helix-like DNA-binding domain superfamily/Winged helix DNA-binding domain"/>
    <property type="match status" value="1"/>
</dbReference>
<dbReference type="AlphaFoldDB" id="A4X072"/>
<keyword evidence="2" id="KW-0238">DNA-binding</keyword>
<evidence type="ECO:0000259" key="4">
    <source>
        <dbReference type="PROSITE" id="PS50043"/>
    </source>
</evidence>
<dbReference type="GO" id="GO:0006355">
    <property type="term" value="P:regulation of DNA-templated transcription"/>
    <property type="evidence" value="ECO:0007669"/>
    <property type="project" value="InterPro"/>
</dbReference>
<name>A4X072_CERS5</name>
<evidence type="ECO:0000256" key="2">
    <source>
        <dbReference type="ARBA" id="ARBA00023125"/>
    </source>
</evidence>
<dbReference type="Pfam" id="PF00196">
    <property type="entry name" value="GerE"/>
    <property type="match status" value="1"/>
</dbReference>
<dbReference type="InterPro" id="IPR000792">
    <property type="entry name" value="Tscrpt_reg_LuxR_C"/>
</dbReference>
<proteinExistence type="predicted"/>
<dbReference type="KEGG" id="rsq:Rsph17025_4185"/>
<evidence type="ECO:0000256" key="3">
    <source>
        <dbReference type="ARBA" id="ARBA00023163"/>
    </source>
</evidence>
<keyword evidence="3" id="KW-0804">Transcription</keyword>
<reference evidence="5" key="1">
    <citation type="submission" date="2007-04" db="EMBL/GenBank/DDBJ databases">
        <title>Complete sequence of plasmid pRSPA02 of Rhodobacter sphaeroides ATCC 17025.</title>
        <authorList>
            <consortium name="US DOE Joint Genome Institute"/>
            <person name="Copeland A."/>
            <person name="Lucas S."/>
            <person name="Lapidus A."/>
            <person name="Barry K."/>
            <person name="Detter J.C."/>
            <person name="Glavina del Rio T."/>
            <person name="Hammon N."/>
            <person name="Israni S."/>
            <person name="Dalin E."/>
            <person name="Tice H."/>
            <person name="Pitluck S."/>
            <person name="Chertkov O."/>
            <person name="Brettin T."/>
            <person name="Bruce D."/>
            <person name="Han C."/>
            <person name="Schmutz J."/>
            <person name="Larimer F."/>
            <person name="Land M."/>
            <person name="Hauser L."/>
            <person name="Kyrpides N."/>
            <person name="Kim E."/>
            <person name="Richardson P."/>
            <person name="Mackenzie C."/>
            <person name="Choudhary M."/>
            <person name="Donohue T.J."/>
            <person name="Kaplan S."/>
        </authorList>
    </citation>
    <scope>NUCLEOTIDE SEQUENCE [LARGE SCALE GENOMIC DNA]</scope>
    <source>
        <strain evidence="5">ATCC 17025</strain>
        <plasmid evidence="5">pRSPA02</plasmid>
    </source>
</reference>
<dbReference type="PANTHER" id="PTHR44688">
    <property type="entry name" value="DNA-BINDING TRANSCRIPTIONAL ACTIVATOR DEVR_DOSR"/>
    <property type="match status" value="1"/>
</dbReference>
<protein>
    <recommendedName>
        <fullName evidence="4">HTH luxR-type domain-containing protein</fullName>
    </recommendedName>
</protein>
<accession>A4X072</accession>
<dbReference type="Pfam" id="PF03472">
    <property type="entry name" value="Autoind_bind"/>
    <property type="match status" value="1"/>
</dbReference>
<dbReference type="SUPFAM" id="SSF46894">
    <property type="entry name" value="C-terminal effector domain of the bipartite response regulators"/>
    <property type="match status" value="1"/>
</dbReference>
<evidence type="ECO:0000256" key="1">
    <source>
        <dbReference type="ARBA" id="ARBA00023015"/>
    </source>
</evidence>
<dbReference type="CDD" id="cd06170">
    <property type="entry name" value="LuxR_C_like"/>
    <property type="match status" value="1"/>
</dbReference>
<keyword evidence="1" id="KW-0805">Transcription regulation</keyword>
<dbReference type="Gene3D" id="3.30.450.80">
    <property type="entry name" value="Transcription factor LuxR-like, autoinducer-binding domain"/>
    <property type="match status" value="1"/>
</dbReference>
<organism evidence="5">
    <name type="scientific">Cereibacter sphaeroides (strain ATCC 17025 / ATH 2.4.3)</name>
    <name type="common">Rhodobacter sphaeroides</name>
    <dbReference type="NCBI Taxonomy" id="349102"/>
    <lineage>
        <taxon>Bacteria</taxon>
        <taxon>Pseudomonadati</taxon>
        <taxon>Pseudomonadota</taxon>
        <taxon>Alphaproteobacteria</taxon>
        <taxon>Rhodobacterales</taxon>
        <taxon>Paracoccaceae</taxon>
        <taxon>Cereibacter</taxon>
    </lineage>
</organism>
<evidence type="ECO:0000313" key="5">
    <source>
        <dbReference type="EMBL" id="ABP73036.1"/>
    </source>
</evidence>
<feature type="domain" description="HTH luxR-type" evidence="4">
    <location>
        <begin position="135"/>
        <end position="200"/>
    </location>
</feature>